<reference evidence="2" key="1">
    <citation type="journal article" date="2021" name="PeerJ">
        <title>Extensive microbial diversity within the chicken gut microbiome revealed by metagenomics and culture.</title>
        <authorList>
            <person name="Gilroy R."/>
            <person name="Ravi A."/>
            <person name="Getino M."/>
            <person name="Pursley I."/>
            <person name="Horton D.L."/>
            <person name="Alikhan N.F."/>
            <person name="Baker D."/>
            <person name="Gharbi K."/>
            <person name="Hall N."/>
            <person name="Watson M."/>
            <person name="Adriaenssens E.M."/>
            <person name="Foster-Nyarko E."/>
            <person name="Jarju S."/>
            <person name="Secka A."/>
            <person name="Antonio M."/>
            <person name="Oren A."/>
            <person name="Chaudhuri R.R."/>
            <person name="La Ragione R."/>
            <person name="Hildebrand F."/>
            <person name="Pallen M.J."/>
        </authorList>
    </citation>
    <scope>NUCLEOTIDE SEQUENCE</scope>
    <source>
        <strain evidence="2">1345</strain>
    </source>
</reference>
<proteinExistence type="predicted"/>
<name>A0A9D1ZV35_9FIRM</name>
<keyword evidence="1" id="KW-0812">Transmembrane</keyword>
<evidence type="ECO:0000313" key="2">
    <source>
        <dbReference type="EMBL" id="HIY97012.1"/>
    </source>
</evidence>
<keyword evidence="1" id="KW-0472">Membrane</keyword>
<gene>
    <name evidence="2" type="ORF">H9729_04925</name>
</gene>
<protein>
    <submittedName>
        <fullName evidence="2">Uncharacterized protein</fullName>
    </submittedName>
</protein>
<organism evidence="2 3">
    <name type="scientific">Candidatus Borkfalkia excrementigallinarum</name>
    <dbReference type="NCBI Taxonomy" id="2838506"/>
    <lineage>
        <taxon>Bacteria</taxon>
        <taxon>Bacillati</taxon>
        <taxon>Bacillota</taxon>
        <taxon>Clostridia</taxon>
        <taxon>Christensenellales</taxon>
        <taxon>Christensenellaceae</taxon>
        <taxon>Candidatus Borkfalkia</taxon>
    </lineage>
</organism>
<sequence length="192" mass="20612">MKKLKKHTLRAERNIVCALCAVIFLVFAGAAIAGWIAAPFPIGAVLTGVAAFVLVFTGILSGGWIKYAKRYYALAASPDHPTAIIGEGLTVTFCAVSPEKAAAYLREGAALAPLPKSYTREQWQQRSNAAKDIKARTIGDAKTVSYSAVCPSDLAALQNKKCVLLRKTYAENRAVFDYCGIFAAQQPLIADE</sequence>
<evidence type="ECO:0000256" key="1">
    <source>
        <dbReference type="SAM" id="Phobius"/>
    </source>
</evidence>
<feature type="transmembrane region" description="Helical" evidence="1">
    <location>
        <begin position="42"/>
        <end position="65"/>
    </location>
</feature>
<feature type="transmembrane region" description="Helical" evidence="1">
    <location>
        <begin position="15"/>
        <end position="36"/>
    </location>
</feature>
<comment type="caution">
    <text evidence="2">The sequence shown here is derived from an EMBL/GenBank/DDBJ whole genome shotgun (WGS) entry which is preliminary data.</text>
</comment>
<dbReference type="AlphaFoldDB" id="A0A9D1ZV35"/>
<dbReference type="EMBL" id="DXCQ01000041">
    <property type="protein sequence ID" value="HIY97012.1"/>
    <property type="molecule type" value="Genomic_DNA"/>
</dbReference>
<keyword evidence="1" id="KW-1133">Transmembrane helix</keyword>
<dbReference type="Proteomes" id="UP000886750">
    <property type="component" value="Unassembled WGS sequence"/>
</dbReference>
<accession>A0A9D1ZV35</accession>
<evidence type="ECO:0000313" key="3">
    <source>
        <dbReference type="Proteomes" id="UP000886750"/>
    </source>
</evidence>
<reference evidence="2" key="2">
    <citation type="submission" date="2021-04" db="EMBL/GenBank/DDBJ databases">
        <authorList>
            <person name="Gilroy R."/>
        </authorList>
    </citation>
    <scope>NUCLEOTIDE SEQUENCE</scope>
    <source>
        <strain evidence="2">1345</strain>
    </source>
</reference>